<dbReference type="EMBL" id="JAVHJO010000011">
    <property type="protein sequence ID" value="KAK6533553.1"/>
    <property type="molecule type" value="Genomic_DNA"/>
</dbReference>
<dbReference type="InterPro" id="IPR008914">
    <property type="entry name" value="PEBP"/>
</dbReference>
<dbReference type="CDD" id="cd00866">
    <property type="entry name" value="PEBP_euk"/>
    <property type="match status" value="1"/>
</dbReference>
<sequence>MSLCTRTLLQTSRRQAISISKPALLNLTHQYTTEIHTPTPPFHETAPSPPPPVQAVVPSDVDAGVDTPVQKMRKGGRRKPTRHADGKVKNTTLENLSFTCYQEALKILEQDRKETLVEIQEQWKSIVGLKRLHGYSDDNPRIMRMKAHMDKLKLNIDKNNPRIKYNYDNKIANRDLSRPIYLLWDDEKWRSYRRKVLMQRIEQMNIVPDVLPKINPIVDVHMKFGRSKLPLGGKVEAKNALHHPYVRVNQFDDKKRLVTVVVVDADKPNLEKNGFDFYLQWMVTNCPVSIESPVAINVGVRHDGRDEVAPYEVPYVYKGENYHRYCVFVLEQEGRLDIGKTTENAAATSNPSADASTEGFTPESSTATTTPDTSTKTQTLSKPQSKEERIKRLGFNLRSFIAKNNLKVIGAHLWRCEFDDSMIQVMKKLGRTDWGMKYVKHPEHI</sequence>
<organism evidence="2 3">
    <name type="scientific">Orbilia ellipsospora</name>
    <dbReference type="NCBI Taxonomy" id="2528407"/>
    <lineage>
        <taxon>Eukaryota</taxon>
        <taxon>Fungi</taxon>
        <taxon>Dikarya</taxon>
        <taxon>Ascomycota</taxon>
        <taxon>Pezizomycotina</taxon>
        <taxon>Orbiliomycetes</taxon>
        <taxon>Orbiliales</taxon>
        <taxon>Orbiliaceae</taxon>
        <taxon>Orbilia</taxon>
    </lineage>
</organism>
<gene>
    <name evidence="2" type="ORF">TWF694_002491</name>
</gene>
<dbReference type="Gene3D" id="1.20.58.1180">
    <property type="match status" value="1"/>
</dbReference>
<dbReference type="SUPFAM" id="SSF49777">
    <property type="entry name" value="PEBP-like"/>
    <property type="match status" value="1"/>
</dbReference>
<feature type="compositionally biased region" description="Polar residues" evidence="1">
    <location>
        <begin position="343"/>
        <end position="359"/>
    </location>
</feature>
<comment type="caution">
    <text evidence="2">The sequence shown here is derived from an EMBL/GenBank/DDBJ whole genome shotgun (WGS) entry which is preliminary data.</text>
</comment>
<dbReference type="PANTHER" id="PTHR11362">
    <property type="entry name" value="PHOSPHATIDYLETHANOLAMINE-BINDING PROTEIN"/>
    <property type="match status" value="1"/>
</dbReference>
<name>A0AAV9X3C9_9PEZI</name>
<keyword evidence="3" id="KW-1185">Reference proteome</keyword>
<reference evidence="2 3" key="1">
    <citation type="submission" date="2019-10" db="EMBL/GenBank/DDBJ databases">
        <authorList>
            <person name="Palmer J.M."/>
        </authorList>
    </citation>
    <scope>NUCLEOTIDE SEQUENCE [LARGE SCALE GENOMIC DNA]</scope>
    <source>
        <strain evidence="2 3">TWF694</strain>
    </source>
</reference>
<dbReference type="InterPro" id="IPR036610">
    <property type="entry name" value="PEBP-like_sf"/>
</dbReference>
<evidence type="ECO:0000313" key="3">
    <source>
        <dbReference type="Proteomes" id="UP001365542"/>
    </source>
</evidence>
<dbReference type="PANTHER" id="PTHR11362:SF82">
    <property type="entry name" value="PHOSPHATIDYLETHANOLAMINE-BINDING PROTEIN 4"/>
    <property type="match status" value="1"/>
</dbReference>
<accession>A0AAV9X3C9</accession>
<dbReference type="AlphaFoldDB" id="A0AAV9X3C9"/>
<feature type="region of interest" description="Disordered" evidence="1">
    <location>
        <begin position="343"/>
        <end position="387"/>
    </location>
</feature>
<evidence type="ECO:0000256" key="1">
    <source>
        <dbReference type="SAM" id="MobiDB-lite"/>
    </source>
</evidence>
<protein>
    <recommendedName>
        <fullName evidence="4">PEBP-like protein</fullName>
    </recommendedName>
</protein>
<proteinExistence type="predicted"/>
<dbReference type="Pfam" id="PF01161">
    <property type="entry name" value="PBP"/>
    <property type="match status" value="1"/>
</dbReference>
<dbReference type="Gene3D" id="3.90.280.10">
    <property type="entry name" value="PEBP-like"/>
    <property type="match status" value="1"/>
</dbReference>
<evidence type="ECO:0008006" key="4">
    <source>
        <dbReference type="Google" id="ProtNLM"/>
    </source>
</evidence>
<evidence type="ECO:0000313" key="2">
    <source>
        <dbReference type="EMBL" id="KAK6533553.1"/>
    </source>
</evidence>
<dbReference type="InterPro" id="IPR035810">
    <property type="entry name" value="PEBP_euk"/>
</dbReference>
<feature type="compositionally biased region" description="Low complexity" evidence="1">
    <location>
        <begin position="361"/>
        <end position="381"/>
    </location>
</feature>
<dbReference type="Proteomes" id="UP001365542">
    <property type="component" value="Unassembled WGS sequence"/>
</dbReference>